<organism evidence="1 2">
    <name type="scientific">Pseudogemmobacter lacusdianii</name>
    <dbReference type="NCBI Taxonomy" id="3069608"/>
    <lineage>
        <taxon>Bacteria</taxon>
        <taxon>Pseudomonadati</taxon>
        <taxon>Pseudomonadota</taxon>
        <taxon>Alphaproteobacteria</taxon>
        <taxon>Rhodobacterales</taxon>
        <taxon>Paracoccaceae</taxon>
        <taxon>Pseudogemmobacter</taxon>
    </lineage>
</organism>
<keyword evidence="2" id="KW-1185">Reference proteome</keyword>
<dbReference type="EMBL" id="JAVDBT010000005">
    <property type="protein sequence ID" value="MDQ2065962.1"/>
    <property type="molecule type" value="Genomic_DNA"/>
</dbReference>
<gene>
    <name evidence="1" type="ORF">Q9295_06235</name>
</gene>
<sequence length="201" mass="20960">MPQSPRSALRFLPSLLLVATLAPTPLLAEGTPLRLAELSARVYAAGHSAGDPIVLLAAATMRRNANLPAVPLTPEAIYAEAATLAEDDPKLLALIDDLQAETSKGVASGPIYQLAALAVGEIDSRPPMPFRGGTYAEVYVEAAPGADLDLTVLDDAGHVVCADREDSHIAYCGWTPANDGNFTLLIENAGAVPADYALMTN</sequence>
<protein>
    <submittedName>
        <fullName evidence="1">Uncharacterized protein</fullName>
    </submittedName>
</protein>
<name>A0ABU0VW37_9RHOB</name>
<accession>A0ABU0VW37</accession>
<evidence type="ECO:0000313" key="2">
    <source>
        <dbReference type="Proteomes" id="UP001239680"/>
    </source>
</evidence>
<dbReference type="RefSeq" id="WP_306679658.1">
    <property type="nucleotide sequence ID" value="NZ_JAVDBT010000005.1"/>
</dbReference>
<proteinExistence type="predicted"/>
<evidence type="ECO:0000313" key="1">
    <source>
        <dbReference type="EMBL" id="MDQ2065962.1"/>
    </source>
</evidence>
<dbReference type="Proteomes" id="UP001239680">
    <property type="component" value="Unassembled WGS sequence"/>
</dbReference>
<comment type="caution">
    <text evidence="1">The sequence shown here is derived from an EMBL/GenBank/DDBJ whole genome shotgun (WGS) entry which is preliminary data.</text>
</comment>
<reference evidence="1 2" key="1">
    <citation type="submission" date="2023-08" db="EMBL/GenBank/DDBJ databases">
        <title>Characterization of two Paracoccaceae strains isolated from Phycosphere and proposal of Xinfangfangia lacusdiani sp. nov.</title>
        <authorList>
            <person name="Deng Y."/>
            <person name="Zhang Y.Q."/>
        </authorList>
    </citation>
    <scope>NUCLEOTIDE SEQUENCE [LARGE SCALE GENOMIC DNA]</scope>
    <source>
        <strain evidence="1 2">CPCC 101601</strain>
    </source>
</reference>